<gene>
    <name evidence="2" type="ORF">CVT25_006958</name>
</gene>
<feature type="region of interest" description="Disordered" evidence="1">
    <location>
        <begin position="69"/>
        <end position="88"/>
    </location>
</feature>
<evidence type="ECO:0000256" key="1">
    <source>
        <dbReference type="SAM" id="MobiDB-lite"/>
    </source>
</evidence>
<sequence length="88" mass="10169">MAKSQKSEREEERHDATRHDTGSEEPRKTRTKEKICALVKEGQQITRRAYPNLIKMIRIENSDSRMAEIEGPISGSVKTNRGRFDKEP</sequence>
<accession>A0A409VSH3</accession>
<dbReference type="InParanoid" id="A0A409VSH3"/>
<keyword evidence="3" id="KW-1185">Reference proteome</keyword>
<dbReference type="Proteomes" id="UP000283269">
    <property type="component" value="Unassembled WGS sequence"/>
</dbReference>
<organism evidence="2 3">
    <name type="scientific">Psilocybe cyanescens</name>
    <dbReference type="NCBI Taxonomy" id="93625"/>
    <lineage>
        <taxon>Eukaryota</taxon>
        <taxon>Fungi</taxon>
        <taxon>Dikarya</taxon>
        <taxon>Basidiomycota</taxon>
        <taxon>Agaricomycotina</taxon>
        <taxon>Agaricomycetes</taxon>
        <taxon>Agaricomycetidae</taxon>
        <taxon>Agaricales</taxon>
        <taxon>Agaricineae</taxon>
        <taxon>Strophariaceae</taxon>
        <taxon>Psilocybe</taxon>
    </lineage>
</organism>
<comment type="caution">
    <text evidence="2">The sequence shown here is derived from an EMBL/GenBank/DDBJ whole genome shotgun (WGS) entry which is preliminary data.</text>
</comment>
<dbReference type="AlphaFoldDB" id="A0A409VSH3"/>
<name>A0A409VSH3_PSICY</name>
<reference evidence="2 3" key="1">
    <citation type="journal article" date="2018" name="Evol. Lett.">
        <title>Horizontal gene cluster transfer increased hallucinogenic mushroom diversity.</title>
        <authorList>
            <person name="Reynolds H.T."/>
            <person name="Vijayakumar V."/>
            <person name="Gluck-Thaler E."/>
            <person name="Korotkin H.B."/>
            <person name="Matheny P.B."/>
            <person name="Slot J.C."/>
        </authorList>
    </citation>
    <scope>NUCLEOTIDE SEQUENCE [LARGE SCALE GENOMIC DNA]</scope>
    <source>
        <strain evidence="2 3">2631</strain>
    </source>
</reference>
<dbReference type="EMBL" id="NHYD01003939">
    <property type="protein sequence ID" value="PPQ69240.1"/>
    <property type="molecule type" value="Genomic_DNA"/>
</dbReference>
<proteinExistence type="predicted"/>
<feature type="region of interest" description="Disordered" evidence="1">
    <location>
        <begin position="1"/>
        <end position="34"/>
    </location>
</feature>
<protein>
    <submittedName>
        <fullName evidence="2">Uncharacterized protein</fullName>
    </submittedName>
</protein>
<evidence type="ECO:0000313" key="3">
    <source>
        <dbReference type="Proteomes" id="UP000283269"/>
    </source>
</evidence>
<evidence type="ECO:0000313" key="2">
    <source>
        <dbReference type="EMBL" id="PPQ69240.1"/>
    </source>
</evidence>